<gene>
    <name evidence="4" type="ORF">BU202_07780</name>
</gene>
<keyword evidence="1" id="KW-0805">Transcription regulation</keyword>
<dbReference type="InterPro" id="IPR002178">
    <property type="entry name" value="PTS_EIIA_type-2_dom"/>
</dbReference>
<name>A0A1Q8E6X4_9STRE</name>
<dbReference type="SUPFAM" id="SSF55804">
    <property type="entry name" value="Phoshotransferase/anion transport protein"/>
    <property type="match status" value="1"/>
</dbReference>
<keyword evidence="5" id="KW-1185">Reference proteome</keyword>
<evidence type="ECO:0000313" key="4">
    <source>
        <dbReference type="EMBL" id="OLF47549.1"/>
    </source>
</evidence>
<comment type="caution">
    <text evidence="4">The sequence shown here is derived from an EMBL/GenBank/DDBJ whole genome shotgun (WGS) entry which is preliminary data.</text>
</comment>
<sequence length="611" mass="70705">MSLELNKKALLYQLSSHASVSYEVLSDRLQCSRRTLKLLIESLLYSYDHIFSIQEVGGKLSLRIHDEEAFKVLVTEDLLLSTDLNSFHKRQAIFFRILLEADGYVSADTIADEVGISRRSLSRDINRMKMVLETYQLKLVSKTGVGIQLVGSELAKRLLYLYEVMDYLETKLELPKDLMETYTDFVQHHRFPIDVERTFHSTLLLTVLRRHHPLDEADFTWFTSQQSLDLPAIFYDILSYFMERPLTKAEQIFLTFPMQLGLLPAEIARIEILEMAETILRQTVQEFGITLDIRESGQVLQRHLVYMLNRSVMKWRFEEVSLREQLIQSSFSKIVSQFFVDRVVEITGVAVSEKEVVLLAAWMELLMARKSKPLIGRVAVITQSGQSFNYLVETQIRQIFGEAVQLDFLDFVNHLPYEELNKHYDLIFTDNLMYSQTLFQPFLSLSLVTKENQAEREALERTVLGRKIEMYSRVINLVFDEQVTYEENIENLLKVMESQGLISSEAVEKLKAKEAKNPAISEDGYAFPHLTDASLNQLIVVVAADFPFSVKTRAGQSIRDFILLFVPMELDDFNQDLLFKIFDNTFRMSSETHIKERLGLSHSSDTIRLSK</sequence>
<dbReference type="OrthoDB" id="95158at2"/>
<dbReference type="PANTHER" id="PTHR30185:SF18">
    <property type="entry name" value="TRANSCRIPTIONAL REGULATOR MTLR"/>
    <property type="match status" value="1"/>
</dbReference>
<dbReference type="InterPro" id="IPR050661">
    <property type="entry name" value="BglG_antiterminators"/>
</dbReference>
<protein>
    <recommendedName>
        <fullName evidence="3">PTS EIIA type-2 domain-containing protein</fullName>
    </recommendedName>
</protein>
<evidence type="ECO:0000256" key="2">
    <source>
        <dbReference type="ARBA" id="ARBA00023163"/>
    </source>
</evidence>
<evidence type="ECO:0000313" key="5">
    <source>
        <dbReference type="Proteomes" id="UP000186890"/>
    </source>
</evidence>
<dbReference type="RefSeq" id="WP_075105225.1">
    <property type="nucleotide sequence ID" value="NZ_MSJM01000006.1"/>
</dbReference>
<evidence type="ECO:0000259" key="3">
    <source>
        <dbReference type="PROSITE" id="PS51094"/>
    </source>
</evidence>
<dbReference type="AlphaFoldDB" id="A0A1Q8E6X4"/>
<evidence type="ECO:0000256" key="1">
    <source>
        <dbReference type="ARBA" id="ARBA00023015"/>
    </source>
</evidence>
<dbReference type="PANTHER" id="PTHR30185">
    <property type="entry name" value="CRYPTIC BETA-GLUCOSIDE BGL OPERON ANTITERMINATOR"/>
    <property type="match status" value="1"/>
</dbReference>
<accession>A0A1Q8E6X4</accession>
<dbReference type="Gene3D" id="3.40.930.10">
    <property type="entry name" value="Mannitol-specific EII, Chain A"/>
    <property type="match status" value="1"/>
</dbReference>
<dbReference type="EMBL" id="MSJM01000006">
    <property type="protein sequence ID" value="OLF47549.1"/>
    <property type="molecule type" value="Genomic_DNA"/>
</dbReference>
<feature type="domain" description="PTS EIIA type-2" evidence="3">
    <location>
        <begin position="469"/>
        <end position="611"/>
    </location>
</feature>
<dbReference type="InterPro" id="IPR013196">
    <property type="entry name" value="HTH_11"/>
</dbReference>
<dbReference type="PROSITE" id="PS51094">
    <property type="entry name" value="PTS_EIIA_TYPE_2"/>
    <property type="match status" value="1"/>
</dbReference>
<proteinExistence type="predicted"/>
<reference evidence="5" key="1">
    <citation type="submission" date="2016-12" db="EMBL/GenBank/DDBJ databases">
        <authorList>
            <person name="Gulvik C.A."/>
        </authorList>
    </citation>
    <scope>NUCLEOTIDE SEQUENCE [LARGE SCALE GENOMIC DNA]</scope>
    <source>
        <strain evidence="5">NED12-00049-6B</strain>
    </source>
</reference>
<dbReference type="InterPro" id="IPR036388">
    <property type="entry name" value="WH-like_DNA-bd_sf"/>
</dbReference>
<dbReference type="SUPFAM" id="SSF46785">
    <property type="entry name" value="Winged helix' DNA-binding domain"/>
    <property type="match status" value="1"/>
</dbReference>
<dbReference type="Gene3D" id="1.10.10.10">
    <property type="entry name" value="Winged helix-like DNA-binding domain superfamily/Winged helix DNA-binding domain"/>
    <property type="match status" value="1"/>
</dbReference>
<dbReference type="InterPro" id="IPR016152">
    <property type="entry name" value="PTrfase/Anion_transptr"/>
</dbReference>
<keyword evidence="2" id="KW-0804">Transcription</keyword>
<dbReference type="Proteomes" id="UP000186890">
    <property type="component" value="Unassembled WGS sequence"/>
</dbReference>
<dbReference type="Pfam" id="PF08279">
    <property type="entry name" value="HTH_11"/>
    <property type="match status" value="1"/>
</dbReference>
<organism evidence="4 5">
    <name type="scientific">Streptococcus cuniculi</name>
    <dbReference type="NCBI Taxonomy" id="1432788"/>
    <lineage>
        <taxon>Bacteria</taxon>
        <taxon>Bacillati</taxon>
        <taxon>Bacillota</taxon>
        <taxon>Bacilli</taxon>
        <taxon>Lactobacillales</taxon>
        <taxon>Streptococcaceae</taxon>
        <taxon>Streptococcus</taxon>
    </lineage>
</organism>
<dbReference type="InterPro" id="IPR036390">
    <property type="entry name" value="WH_DNA-bd_sf"/>
</dbReference>